<dbReference type="RefSeq" id="WP_142050615.1">
    <property type="nucleotide sequence ID" value="NZ_VFPA01000001.1"/>
</dbReference>
<dbReference type="PANTHER" id="PTHR43433">
    <property type="entry name" value="HYDROLASE, ALPHA/BETA FOLD FAMILY PROTEIN"/>
    <property type="match status" value="1"/>
</dbReference>
<proteinExistence type="predicted"/>
<feature type="domain" description="AB hydrolase-1" evidence="1">
    <location>
        <begin position="25"/>
        <end position="276"/>
    </location>
</feature>
<dbReference type="SUPFAM" id="SSF53474">
    <property type="entry name" value="alpha/beta-Hydrolases"/>
    <property type="match status" value="1"/>
</dbReference>
<dbReference type="GO" id="GO:0046503">
    <property type="term" value="P:glycerolipid catabolic process"/>
    <property type="evidence" value="ECO:0007669"/>
    <property type="project" value="TreeGrafter"/>
</dbReference>
<dbReference type="InterPro" id="IPR000073">
    <property type="entry name" value="AB_hydrolase_1"/>
</dbReference>
<organism evidence="2 3">
    <name type="scientific">Pseudonocardia kunmingensis</name>
    <dbReference type="NCBI Taxonomy" id="630975"/>
    <lineage>
        <taxon>Bacteria</taxon>
        <taxon>Bacillati</taxon>
        <taxon>Actinomycetota</taxon>
        <taxon>Actinomycetes</taxon>
        <taxon>Pseudonocardiales</taxon>
        <taxon>Pseudonocardiaceae</taxon>
        <taxon>Pseudonocardia</taxon>
    </lineage>
</organism>
<evidence type="ECO:0000259" key="1">
    <source>
        <dbReference type="Pfam" id="PF00561"/>
    </source>
</evidence>
<dbReference type="InterPro" id="IPR029058">
    <property type="entry name" value="AB_hydrolase_fold"/>
</dbReference>
<comment type="caution">
    <text evidence="2">The sequence shown here is derived from an EMBL/GenBank/DDBJ whole genome shotgun (WGS) entry which is preliminary data.</text>
</comment>
<dbReference type="Proteomes" id="UP000315677">
    <property type="component" value="Unassembled WGS sequence"/>
</dbReference>
<dbReference type="PANTHER" id="PTHR43433:SF5">
    <property type="entry name" value="AB HYDROLASE-1 DOMAIN-CONTAINING PROTEIN"/>
    <property type="match status" value="1"/>
</dbReference>
<keyword evidence="3" id="KW-1185">Reference proteome</keyword>
<name>A0A543E0S3_9PSEU</name>
<accession>A0A543E0S3</accession>
<dbReference type="InterPro" id="IPR050471">
    <property type="entry name" value="AB_hydrolase"/>
</dbReference>
<dbReference type="Gene3D" id="3.40.50.1820">
    <property type="entry name" value="alpha/beta hydrolase"/>
    <property type="match status" value="1"/>
</dbReference>
<evidence type="ECO:0000313" key="3">
    <source>
        <dbReference type="Proteomes" id="UP000315677"/>
    </source>
</evidence>
<evidence type="ECO:0000313" key="2">
    <source>
        <dbReference type="EMBL" id="TQM15190.1"/>
    </source>
</evidence>
<dbReference type="Pfam" id="PF00561">
    <property type="entry name" value="Abhydrolase_1"/>
    <property type="match status" value="1"/>
</dbReference>
<protein>
    <submittedName>
        <fullName evidence="2">Pimeloyl-ACP methyl ester carboxylesterase</fullName>
    </submittedName>
</protein>
<dbReference type="GO" id="GO:0004806">
    <property type="term" value="F:triacylglycerol lipase activity"/>
    <property type="evidence" value="ECO:0007669"/>
    <property type="project" value="TreeGrafter"/>
</dbReference>
<dbReference type="OrthoDB" id="8957634at2"/>
<dbReference type="EMBL" id="VFPA01000001">
    <property type="protein sequence ID" value="TQM15190.1"/>
    <property type="molecule type" value="Genomic_DNA"/>
</dbReference>
<gene>
    <name evidence="2" type="ORF">FB558_1972</name>
</gene>
<dbReference type="AlphaFoldDB" id="A0A543E0S3"/>
<sequence>MTTRYAHNGPVSIAFEDLGGAGGRPLLLVMGLGVSRFWWPPGLVAELVGRGFHVVAYDQRDAGQSTHFDDHAAGHPLATLLRGRRVAYTGEDMADDAVAVLDALGWASAYLFGHSMGGLLAQRVALRHPGRVRGIAVSAAVPSDAGSLGVLRYVRLGFVARMSRLRFPDGPDGDLVAGLALARAVASPAYPFDEDAARLVVDRERAVGVRSGVRDAAAQGRQTGAPWSGPRLAALRVPAVVLHGTADQVLRPAGARVTAAAIRGARLVLLPGVGHDLPRELWPRVADEVRAVADRVEGR</sequence>
<reference evidence="2 3" key="1">
    <citation type="submission" date="2019-06" db="EMBL/GenBank/DDBJ databases">
        <title>Sequencing the genomes of 1000 actinobacteria strains.</title>
        <authorList>
            <person name="Klenk H.-P."/>
        </authorList>
    </citation>
    <scope>NUCLEOTIDE SEQUENCE [LARGE SCALE GENOMIC DNA]</scope>
    <source>
        <strain evidence="2 3">DSM 45301</strain>
    </source>
</reference>